<dbReference type="InterPro" id="IPR011042">
    <property type="entry name" value="6-blade_b-propeller_TolB-like"/>
</dbReference>
<reference evidence="2" key="1">
    <citation type="journal article" date="2019" name="Int. J. Syst. Evol. Microbiol.">
        <title>The Global Catalogue of Microorganisms (GCM) 10K type strain sequencing project: providing services to taxonomists for standard genome sequencing and annotation.</title>
        <authorList>
            <consortium name="The Broad Institute Genomics Platform"/>
            <consortium name="The Broad Institute Genome Sequencing Center for Infectious Disease"/>
            <person name="Wu L."/>
            <person name="Ma J."/>
        </authorList>
    </citation>
    <scope>NUCLEOTIDE SEQUENCE [LARGE SCALE GENOMIC DNA]</scope>
    <source>
        <strain evidence="2">CCM 8681</strain>
    </source>
</reference>
<protein>
    <recommendedName>
        <fullName evidence="3">WD40 repeat protein</fullName>
    </recommendedName>
</protein>
<dbReference type="Pfam" id="PF07676">
    <property type="entry name" value="PD40"/>
    <property type="match status" value="4"/>
</dbReference>
<dbReference type="InterPro" id="IPR011659">
    <property type="entry name" value="WD40"/>
</dbReference>
<sequence>MYINQKPPSTVPEVFAPGIISRENIYEFGSVFNKDATEFYYGVNNGGKEEIRFTKLVGNQWTAPKTIMPHDKYGYNDPFLSPDENRLYFISQRALDGVSNPKDYDIWYAERTTNGWSEPINAGENINTTADEYYISFTTNGTMYFSSSKAGNNFDIYASKMVDGKFQKAERLPAAINTQSYEADVFIAPDESYIIFCANRKDGLGRGDLYISFKTKDGSWTQSVNMGDAINTKGHELCPFVTNDGKYFFYTSNQDIYWVSTAIFQKYK</sequence>
<organism evidence="1 2">
    <name type="scientific">Winogradskyella haliclonae</name>
    <dbReference type="NCBI Taxonomy" id="2048558"/>
    <lineage>
        <taxon>Bacteria</taxon>
        <taxon>Pseudomonadati</taxon>
        <taxon>Bacteroidota</taxon>
        <taxon>Flavobacteriia</taxon>
        <taxon>Flavobacteriales</taxon>
        <taxon>Flavobacteriaceae</taxon>
        <taxon>Winogradskyella</taxon>
    </lineage>
</organism>
<name>A0ABQ2BZ27_9FLAO</name>
<dbReference type="RefSeq" id="WP_229719673.1">
    <property type="nucleotide sequence ID" value="NZ_BMDQ01000002.1"/>
</dbReference>
<dbReference type="Gene3D" id="2.120.10.30">
    <property type="entry name" value="TolB, C-terminal domain"/>
    <property type="match status" value="1"/>
</dbReference>
<proteinExistence type="predicted"/>
<dbReference type="EMBL" id="BMDQ01000002">
    <property type="protein sequence ID" value="GGI57479.1"/>
    <property type="molecule type" value="Genomic_DNA"/>
</dbReference>
<accession>A0ABQ2BZ27</accession>
<comment type="caution">
    <text evidence="1">The sequence shown here is derived from an EMBL/GenBank/DDBJ whole genome shotgun (WGS) entry which is preliminary data.</text>
</comment>
<evidence type="ECO:0000313" key="2">
    <source>
        <dbReference type="Proteomes" id="UP000624701"/>
    </source>
</evidence>
<dbReference type="SUPFAM" id="SSF82171">
    <property type="entry name" value="DPP6 N-terminal domain-like"/>
    <property type="match status" value="1"/>
</dbReference>
<dbReference type="Proteomes" id="UP000624701">
    <property type="component" value="Unassembled WGS sequence"/>
</dbReference>
<evidence type="ECO:0000313" key="1">
    <source>
        <dbReference type="EMBL" id="GGI57479.1"/>
    </source>
</evidence>
<evidence type="ECO:0008006" key="3">
    <source>
        <dbReference type="Google" id="ProtNLM"/>
    </source>
</evidence>
<gene>
    <name evidence="1" type="ORF">GCM10011444_17880</name>
</gene>
<keyword evidence="2" id="KW-1185">Reference proteome</keyword>